<comment type="caution">
    <text evidence="13">The sequence shown here is derived from an EMBL/GenBank/DDBJ whole genome shotgun (WGS) entry which is preliminary data.</text>
</comment>
<dbReference type="Pfam" id="PF04055">
    <property type="entry name" value="Radical_SAM"/>
    <property type="match status" value="1"/>
</dbReference>
<evidence type="ECO:0000259" key="11">
    <source>
        <dbReference type="PROSITE" id="PS51918"/>
    </source>
</evidence>
<keyword evidence="6" id="KW-0479">Metal-binding</keyword>
<evidence type="ECO:0000256" key="6">
    <source>
        <dbReference type="ARBA" id="ARBA00022723"/>
    </source>
</evidence>
<dbReference type="GO" id="GO:0046872">
    <property type="term" value="F:metal ion binding"/>
    <property type="evidence" value="ECO:0007669"/>
    <property type="project" value="UniProtKB-KW"/>
</dbReference>
<gene>
    <name evidence="13" type="ORF">ENU08_04970</name>
    <name evidence="12" type="ORF">ENU41_01410</name>
</gene>
<dbReference type="InterPro" id="IPR058240">
    <property type="entry name" value="rSAM_sf"/>
</dbReference>
<keyword evidence="7" id="KW-0408">Iron</keyword>
<dbReference type="EMBL" id="DTBD01000039">
    <property type="protein sequence ID" value="HGQ64577.1"/>
    <property type="molecule type" value="Genomic_DNA"/>
</dbReference>
<keyword evidence="8" id="KW-0411">Iron-sulfur</keyword>
<feature type="domain" description="Radical SAM core" evidence="11">
    <location>
        <begin position="35"/>
        <end position="246"/>
    </location>
</feature>
<evidence type="ECO:0000256" key="3">
    <source>
        <dbReference type="ARBA" id="ARBA00006804"/>
    </source>
</evidence>
<evidence type="ECO:0000313" key="13">
    <source>
        <dbReference type="EMBL" id="HGQ64577.1"/>
    </source>
</evidence>
<dbReference type="PANTHER" id="PTHR43787">
    <property type="entry name" value="FEMO COFACTOR BIOSYNTHESIS PROTEIN NIFB-RELATED"/>
    <property type="match status" value="1"/>
</dbReference>
<dbReference type="SFLD" id="SFLDS00029">
    <property type="entry name" value="Radical_SAM"/>
    <property type="match status" value="1"/>
</dbReference>
<protein>
    <submittedName>
        <fullName evidence="13">Radical SAM protein</fullName>
    </submittedName>
</protein>
<keyword evidence="10" id="KW-0456">Lyase</keyword>
<dbReference type="InterPro" id="IPR013785">
    <property type="entry name" value="Aldolase_TIM"/>
</dbReference>
<keyword evidence="9" id="KW-0535">Nitrogen fixation</keyword>
<name>A0A7C4JJJ2_9CREN</name>
<dbReference type="SUPFAM" id="SSF102114">
    <property type="entry name" value="Radical SAM enzymes"/>
    <property type="match status" value="1"/>
</dbReference>
<dbReference type="AlphaFoldDB" id="A0A7C4JJJ2"/>
<comment type="cofactor">
    <cofactor evidence="1">
        <name>[4Fe-4S] cluster</name>
        <dbReference type="ChEBI" id="CHEBI:49883"/>
    </cofactor>
</comment>
<reference evidence="13" key="1">
    <citation type="journal article" date="2020" name="mSystems">
        <title>Genome- and Community-Level Interaction Insights into Carbon Utilization and Element Cycling Functions of Hydrothermarchaeota in Hydrothermal Sediment.</title>
        <authorList>
            <person name="Zhou Z."/>
            <person name="Liu Y."/>
            <person name="Xu W."/>
            <person name="Pan J."/>
            <person name="Luo Z.H."/>
            <person name="Li M."/>
        </authorList>
    </citation>
    <scope>NUCLEOTIDE SEQUENCE [LARGE SCALE GENOMIC DNA]</scope>
    <source>
        <strain evidence="13">SpSt-637</strain>
        <strain evidence="12">SpSt-667</strain>
    </source>
</reference>
<comment type="similarity">
    <text evidence="3">Belongs to the radical SAM superfamily. NifB family.</text>
</comment>
<sequence>MQTKGFNPIELTEIVRKWVARSIRGVEERRYYRFRAGKWYGGIATGDVVGCNLRCKFCWSWRFSHAMDKGDFYDPKQAFGKLVEIASRRRYRYLRLSGGEPTISWSHLMDLLEYVEETNYIFILETNGILIGFDKRYAKELSRFNKVVVRVSFKGTTFDEFRMLTGADPQFYEFQFKALENLMEVGMRPGQDFYPAVMLSFSSDDSYRAFKKRLFSVHPTLADSIDEEYVILYPHVVEILSRHGIKPRVAVTPNNIPDSMI</sequence>
<dbReference type="EMBL" id="DTCK01000010">
    <property type="protein sequence ID" value="HGQ35323.1"/>
    <property type="molecule type" value="Genomic_DNA"/>
</dbReference>
<evidence type="ECO:0000256" key="4">
    <source>
        <dbReference type="ARBA" id="ARBA00022485"/>
    </source>
</evidence>
<organism evidence="13">
    <name type="scientific">Ignisphaera aggregans</name>
    <dbReference type="NCBI Taxonomy" id="334771"/>
    <lineage>
        <taxon>Archaea</taxon>
        <taxon>Thermoproteota</taxon>
        <taxon>Thermoprotei</taxon>
        <taxon>Desulfurococcales</taxon>
        <taxon>Desulfurococcaceae</taxon>
        <taxon>Ignisphaera</taxon>
    </lineage>
</organism>
<accession>A0A7C4JJJ2</accession>
<evidence type="ECO:0000256" key="7">
    <source>
        <dbReference type="ARBA" id="ARBA00023004"/>
    </source>
</evidence>
<dbReference type="PANTHER" id="PTHR43787:SF13">
    <property type="entry name" value="FEMO COFACTOR BIOSYNTHESIS PROTEIN NIFB"/>
    <property type="match status" value="1"/>
</dbReference>
<evidence type="ECO:0000256" key="5">
    <source>
        <dbReference type="ARBA" id="ARBA00022691"/>
    </source>
</evidence>
<evidence type="ECO:0000256" key="8">
    <source>
        <dbReference type="ARBA" id="ARBA00023014"/>
    </source>
</evidence>
<dbReference type="GO" id="GO:0051539">
    <property type="term" value="F:4 iron, 4 sulfur cluster binding"/>
    <property type="evidence" value="ECO:0007669"/>
    <property type="project" value="UniProtKB-KW"/>
</dbReference>
<evidence type="ECO:0000256" key="9">
    <source>
        <dbReference type="ARBA" id="ARBA00023231"/>
    </source>
</evidence>
<evidence type="ECO:0000256" key="2">
    <source>
        <dbReference type="ARBA" id="ARBA00005155"/>
    </source>
</evidence>
<proteinExistence type="inferred from homology"/>
<keyword evidence="5" id="KW-0949">S-adenosyl-L-methionine</keyword>
<evidence type="ECO:0000256" key="10">
    <source>
        <dbReference type="ARBA" id="ARBA00023239"/>
    </source>
</evidence>
<comment type="pathway">
    <text evidence="2">Cofactor biosynthesis; Fe-Mo cofactor biosynthesis.</text>
</comment>
<dbReference type="Gene3D" id="3.20.20.70">
    <property type="entry name" value="Aldolase class I"/>
    <property type="match status" value="1"/>
</dbReference>
<dbReference type="GO" id="GO:0016829">
    <property type="term" value="F:lyase activity"/>
    <property type="evidence" value="ECO:0007669"/>
    <property type="project" value="UniProtKB-KW"/>
</dbReference>
<dbReference type="PROSITE" id="PS51918">
    <property type="entry name" value="RADICAL_SAM"/>
    <property type="match status" value="1"/>
</dbReference>
<keyword evidence="4" id="KW-0004">4Fe-4S</keyword>
<dbReference type="CDD" id="cd01335">
    <property type="entry name" value="Radical_SAM"/>
    <property type="match status" value="1"/>
</dbReference>
<evidence type="ECO:0000256" key="1">
    <source>
        <dbReference type="ARBA" id="ARBA00001966"/>
    </source>
</evidence>
<dbReference type="InterPro" id="IPR007197">
    <property type="entry name" value="rSAM"/>
</dbReference>
<evidence type="ECO:0000313" key="12">
    <source>
        <dbReference type="EMBL" id="HGQ35323.1"/>
    </source>
</evidence>